<name>A0A1M5VXB9_9BACT</name>
<evidence type="ECO:0000313" key="2">
    <source>
        <dbReference type="Proteomes" id="UP000184212"/>
    </source>
</evidence>
<keyword evidence="2" id="KW-1185">Reference proteome</keyword>
<gene>
    <name evidence="1" type="ORF">SAMN04488109_5493</name>
</gene>
<sequence length="215" mass="24819">MFSIEAKEALIENLAPFLEAYGFKYREEPPGLCFWKARDGDSIDFFFQVLSGGDYLISPFHISISKVEEVLHSLFQKFEISAKPITVSYQLGETMMAMHQLRKEGAPIPAVMEKFKSSFKAQMYQRCLDLLDIDEVYNVLGDYYKPKEKGITMGGSGIPRRLRFLTICMLCNDLENFDVTLRKFNEDPRAYESSPENHKELFEEGIKLIRRIKVG</sequence>
<evidence type="ECO:0000313" key="1">
    <source>
        <dbReference type="EMBL" id="SHH79848.1"/>
    </source>
</evidence>
<proteinExistence type="predicted"/>
<dbReference type="AlphaFoldDB" id="A0A1M5VXB9"/>
<dbReference type="Proteomes" id="UP000184212">
    <property type="component" value="Unassembled WGS sequence"/>
</dbReference>
<dbReference type="STRING" id="947013.SAMN04488109_5493"/>
<dbReference type="EMBL" id="FQWQ01000004">
    <property type="protein sequence ID" value="SHH79848.1"/>
    <property type="molecule type" value="Genomic_DNA"/>
</dbReference>
<organism evidence="1 2">
    <name type="scientific">Chryseolinea serpens</name>
    <dbReference type="NCBI Taxonomy" id="947013"/>
    <lineage>
        <taxon>Bacteria</taxon>
        <taxon>Pseudomonadati</taxon>
        <taxon>Bacteroidota</taxon>
        <taxon>Cytophagia</taxon>
        <taxon>Cytophagales</taxon>
        <taxon>Fulvivirgaceae</taxon>
        <taxon>Chryseolinea</taxon>
    </lineage>
</organism>
<protein>
    <submittedName>
        <fullName evidence="1">Uncharacterized protein</fullName>
    </submittedName>
</protein>
<dbReference type="RefSeq" id="WP_073140979.1">
    <property type="nucleotide sequence ID" value="NZ_FQWQ01000004.1"/>
</dbReference>
<dbReference type="OrthoDB" id="9821990at2"/>
<reference evidence="1 2" key="1">
    <citation type="submission" date="2016-11" db="EMBL/GenBank/DDBJ databases">
        <authorList>
            <person name="Jaros S."/>
            <person name="Januszkiewicz K."/>
            <person name="Wedrychowicz H."/>
        </authorList>
    </citation>
    <scope>NUCLEOTIDE SEQUENCE [LARGE SCALE GENOMIC DNA]</scope>
    <source>
        <strain evidence="1 2">DSM 24574</strain>
    </source>
</reference>
<accession>A0A1M5VXB9</accession>